<accession>I7MM98</accession>
<dbReference type="HOGENOM" id="CLU_712700_0_0_1"/>
<evidence type="ECO:0000313" key="4">
    <source>
        <dbReference type="Proteomes" id="UP000009168"/>
    </source>
</evidence>
<evidence type="ECO:0000256" key="1">
    <source>
        <dbReference type="SAM" id="Phobius"/>
    </source>
</evidence>
<dbReference type="AlphaFoldDB" id="I7MM98"/>
<feature type="transmembrane region" description="Helical" evidence="1">
    <location>
        <begin position="332"/>
        <end position="353"/>
    </location>
</feature>
<dbReference type="EMBL" id="GG662448">
    <property type="protein sequence ID" value="EAS04428.1"/>
    <property type="molecule type" value="Genomic_DNA"/>
</dbReference>
<organism evidence="3 4">
    <name type="scientific">Tetrahymena thermophila (strain SB210)</name>
    <dbReference type="NCBI Taxonomy" id="312017"/>
    <lineage>
        <taxon>Eukaryota</taxon>
        <taxon>Sar</taxon>
        <taxon>Alveolata</taxon>
        <taxon>Ciliophora</taxon>
        <taxon>Intramacronucleata</taxon>
        <taxon>Oligohymenophorea</taxon>
        <taxon>Hymenostomatida</taxon>
        <taxon>Tetrahymenina</taxon>
        <taxon>Tetrahymenidae</taxon>
        <taxon>Tetrahymena</taxon>
    </lineage>
</organism>
<keyword evidence="4" id="KW-1185">Reference proteome</keyword>
<feature type="chain" id="PRO_5003712474" evidence="2">
    <location>
        <begin position="26"/>
        <end position="388"/>
    </location>
</feature>
<protein>
    <submittedName>
        <fullName evidence="3">Transmembrane protein, putative</fullName>
    </submittedName>
</protein>
<proteinExistence type="predicted"/>
<dbReference type="GeneID" id="7840612"/>
<evidence type="ECO:0000313" key="3">
    <source>
        <dbReference type="EMBL" id="EAS04428.1"/>
    </source>
</evidence>
<dbReference type="InParanoid" id="I7MM98"/>
<dbReference type="Proteomes" id="UP000009168">
    <property type="component" value="Unassembled WGS sequence"/>
</dbReference>
<gene>
    <name evidence="3" type="ORF">TTHERM_00616030</name>
</gene>
<reference evidence="4" key="1">
    <citation type="journal article" date="2006" name="PLoS Biol.">
        <title>Macronuclear genome sequence of the ciliate Tetrahymena thermophila, a model eukaryote.</title>
        <authorList>
            <person name="Eisen J.A."/>
            <person name="Coyne R.S."/>
            <person name="Wu M."/>
            <person name="Wu D."/>
            <person name="Thiagarajan M."/>
            <person name="Wortman J.R."/>
            <person name="Badger J.H."/>
            <person name="Ren Q."/>
            <person name="Amedeo P."/>
            <person name="Jones K.M."/>
            <person name="Tallon L.J."/>
            <person name="Delcher A.L."/>
            <person name="Salzberg S.L."/>
            <person name="Silva J.C."/>
            <person name="Haas B.J."/>
            <person name="Majoros W.H."/>
            <person name="Farzad M."/>
            <person name="Carlton J.M."/>
            <person name="Smith R.K. Jr."/>
            <person name="Garg J."/>
            <person name="Pearlman R.E."/>
            <person name="Karrer K.M."/>
            <person name="Sun L."/>
            <person name="Manning G."/>
            <person name="Elde N.C."/>
            <person name="Turkewitz A.P."/>
            <person name="Asai D.J."/>
            <person name="Wilkes D.E."/>
            <person name="Wang Y."/>
            <person name="Cai H."/>
            <person name="Collins K."/>
            <person name="Stewart B.A."/>
            <person name="Lee S.R."/>
            <person name="Wilamowska K."/>
            <person name="Weinberg Z."/>
            <person name="Ruzzo W.L."/>
            <person name="Wloga D."/>
            <person name="Gaertig J."/>
            <person name="Frankel J."/>
            <person name="Tsao C.-C."/>
            <person name="Gorovsky M.A."/>
            <person name="Keeling P.J."/>
            <person name="Waller R.F."/>
            <person name="Patron N.J."/>
            <person name="Cherry J.M."/>
            <person name="Stover N.A."/>
            <person name="Krieger C.J."/>
            <person name="del Toro C."/>
            <person name="Ryder H.F."/>
            <person name="Williamson S.C."/>
            <person name="Barbeau R.A."/>
            <person name="Hamilton E.P."/>
            <person name="Orias E."/>
        </authorList>
    </citation>
    <scope>NUCLEOTIDE SEQUENCE [LARGE SCALE GENOMIC DNA]</scope>
    <source>
        <strain evidence="4">SB210</strain>
    </source>
</reference>
<feature type="signal peptide" evidence="2">
    <location>
        <begin position="1"/>
        <end position="25"/>
    </location>
</feature>
<keyword evidence="1" id="KW-0472">Membrane</keyword>
<dbReference type="RefSeq" id="XP_001024673.1">
    <property type="nucleotide sequence ID" value="XM_001024673.3"/>
</dbReference>
<keyword evidence="2" id="KW-0732">Signal</keyword>
<evidence type="ECO:0000256" key="2">
    <source>
        <dbReference type="SAM" id="SignalP"/>
    </source>
</evidence>
<keyword evidence="1" id="KW-1133">Transmembrane helix</keyword>
<dbReference type="KEGG" id="tet:TTHERM_00616030"/>
<sequence>MRNQIQISLCTALIFSFTTISSVSSAIISSQEGEIQFLDSHDQVIKLYKQVFFNSHFDANKNDLDTSINSPNPKNPIKCFTQIVHIGSDQVSDKGIAIQTYATFITNDSFYVVYDTYNSPTRISSLTVRWTCFKSDDVYLFDFQYDSDQQEGQKYKQLEYLASNGTQLGISSLGALSNLATSFLASGFSITSSSNIQLNVKIVQNASIIQAVLAGDNLQQINKVYGKILVSSKDNCSLVSISHPSSSDIVSQIHGDFDTFTTKHYTSIYGIGGFSLNQIQISSFSFDLQNYSVNYSGGSVKGVLVQQNGQVDYSNIVCKIDDLSINDSPVDILVGSLTIIFGIIIYLSTTLLYMKKKKEHIILDDQHAHQVYTDHDHSHTHHPIAQKL</sequence>
<keyword evidence="1 3" id="KW-0812">Transmembrane</keyword>
<name>I7MM98_TETTS</name>